<dbReference type="STRING" id="857290.HMPREF9156_01038"/>
<dbReference type="Gene3D" id="3.40.50.300">
    <property type="entry name" value="P-loop containing nucleotide triphosphate hydrolases"/>
    <property type="match status" value="1"/>
</dbReference>
<dbReference type="RefSeq" id="WP_007148101.1">
    <property type="nucleotide sequence ID" value="NZ_AKCI01000001.1"/>
</dbReference>
<protein>
    <recommendedName>
        <fullName evidence="7">ABC transporter domain-containing protein</fullName>
    </recommendedName>
</protein>
<evidence type="ECO:0000313" key="8">
    <source>
        <dbReference type="EMBL" id="EJD64543.1"/>
    </source>
</evidence>
<evidence type="ECO:0000256" key="3">
    <source>
        <dbReference type="ARBA" id="ARBA00022448"/>
    </source>
</evidence>
<evidence type="ECO:0000256" key="1">
    <source>
        <dbReference type="ARBA" id="ARBA00004202"/>
    </source>
</evidence>
<dbReference type="HOGENOM" id="CLU_000604_1_2_11"/>
<dbReference type="GO" id="GO:0005886">
    <property type="term" value="C:plasma membrane"/>
    <property type="evidence" value="ECO:0007669"/>
    <property type="project" value="UniProtKB-SubCell"/>
</dbReference>
<dbReference type="CDD" id="cd03230">
    <property type="entry name" value="ABC_DR_subfamily_A"/>
    <property type="match status" value="1"/>
</dbReference>
<evidence type="ECO:0000256" key="2">
    <source>
        <dbReference type="ARBA" id="ARBA00005417"/>
    </source>
</evidence>
<dbReference type="SMART" id="SM00382">
    <property type="entry name" value="AAA"/>
    <property type="match status" value="1"/>
</dbReference>
<dbReference type="InterPro" id="IPR003593">
    <property type="entry name" value="AAA+_ATPase"/>
</dbReference>
<keyword evidence="9" id="KW-1185">Reference proteome</keyword>
<comment type="subcellular location">
    <subcellularLocation>
        <location evidence="1">Cell membrane</location>
        <topology evidence="1">Peripheral membrane protein</topology>
    </subcellularLocation>
</comment>
<dbReference type="GO" id="GO:0046677">
    <property type="term" value="P:response to antibiotic"/>
    <property type="evidence" value="ECO:0007669"/>
    <property type="project" value="UniProtKB-KW"/>
</dbReference>
<dbReference type="Pfam" id="PF00005">
    <property type="entry name" value="ABC_tran"/>
    <property type="match status" value="1"/>
</dbReference>
<keyword evidence="6" id="KW-0046">Antibiotic resistance</keyword>
<dbReference type="OrthoDB" id="9804819at2"/>
<comment type="caution">
    <text evidence="8">The sequence shown here is derived from an EMBL/GenBank/DDBJ whole genome shotgun (WGS) entry which is preliminary data.</text>
</comment>
<organism evidence="8 9">
    <name type="scientific">Scardovia wiggsiae F0424</name>
    <dbReference type="NCBI Taxonomy" id="857290"/>
    <lineage>
        <taxon>Bacteria</taxon>
        <taxon>Bacillati</taxon>
        <taxon>Actinomycetota</taxon>
        <taxon>Actinomycetes</taxon>
        <taxon>Bifidobacteriales</taxon>
        <taxon>Bifidobacteriaceae</taxon>
        <taxon>Scardovia</taxon>
    </lineage>
</organism>
<dbReference type="InterPro" id="IPR027417">
    <property type="entry name" value="P-loop_NTPase"/>
</dbReference>
<dbReference type="InterPro" id="IPR050763">
    <property type="entry name" value="ABC_transporter_ATP-binding"/>
</dbReference>
<dbReference type="GO" id="GO:0016887">
    <property type="term" value="F:ATP hydrolysis activity"/>
    <property type="evidence" value="ECO:0007669"/>
    <property type="project" value="InterPro"/>
</dbReference>
<evidence type="ECO:0000256" key="5">
    <source>
        <dbReference type="ARBA" id="ARBA00022840"/>
    </source>
</evidence>
<dbReference type="InterPro" id="IPR003439">
    <property type="entry name" value="ABC_transporter-like_ATP-bd"/>
</dbReference>
<dbReference type="SUPFAM" id="SSF52540">
    <property type="entry name" value="P-loop containing nucleoside triphosphate hydrolases"/>
    <property type="match status" value="1"/>
</dbReference>
<evidence type="ECO:0000256" key="4">
    <source>
        <dbReference type="ARBA" id="ARBA00022741"/>
    </source>
</evidence>
<dbReference type="Proteomes" id="UP000006415">
    <property type="component" value="Unassembled WGS sequence"/>
</dbReference>
<name>J0DE59_9BIFI</name>
<feature type="domain" description="ABC transporter" evidence="7">
    <location>
        <begin position="35"/>
        <end position="268"/>
    </location>
</feature>
<evidence type="ECO:0000256" key="6">
    <source>
        <dbReference type="ARBA" id="ARBA00023251"/>
    </source>
</evidence>
<dbReference type="EMBL" id="AGZS01000006">
    <property type="protein sequence ID" value="EJD64543.1"/>
    <property type="molecule type" value="Genomic_DNA"/>
</dbReference>
<dbReference type="AlphaFoldDB" id="J0DE59"/>
<proteinExistence type="inferred from homology"/>
<evidence type="ECO:0000259" key="7">
    <source>
        <dbReference type="PROSITE" id="PS50893"/>
    </source>
</evidence>
<dbReference type="PANTHER" id="PTHR42711:SF5">
    <property type="entry name" value="ABC TRANSPORTER ATP-BINDING PROTEIN NATA"/>
    <property type="match status" value="1"/>
</dbReference>
<dbReference type="GO" id="GO:0005524">
    <property type="term" value="F:ATP binding"/>
    <property type="evidence" value="ECO:0007669"/>
    <property type="project" value="UniProtKB-KW"/>
</dbReference>
<gene>
    <name evidence="8" type="ORF">HMPREF9156_01038</name>
</gene>
<keyword evidence="4" id="KW-0547">Nucleotide-binding</keyword>
<comment type="similarity">
    <text evidence="2">Belongs to the ABC transporter superfamily.</text>
</comment>
<reference evidence="8 9" key="1">
    <citation type="submission" date="2012-01" db="EMBL/GenBank/DDBJ databases">
        <title>The Genome Sequence of Scardovia wiggsiae F0424.</title>
        <authorList>
            <consortium name="The Broad Institute Genome Sequencing Platform"/>
            <person name="Earl A."/>
            <person name="Ward D."/>
            <person name="Feldgarden M."/>
            <person name="Gevers D."/>
            <person name="Izard J."/>
            <person name="Ganesan A."/>
            <person name="Baranova O.V."/>
            <person name="Blanton J.M."/>
            <person name="Tanner A.C."/>
            <person name="Mathney J."/>
            <person name="Dewhirst F.E."/>
            <person name="Young S.K."/>
            <person name="Zeng Q."/>
            <person name="Gargeya S."/>
            <person name="Fitzgerald M."/>
            <person name="Haas B."/>
            <person name="Abouelleil A."/>
            <person name="Alvarado L."/>
            <person name="Arachchi H.M."/>
            <person name="Berlin A."/>
            <person name="Chapman S.B."/>
            <person name="Gearin G."/>
            <person name="Goldberg J."/>
            <person name="Griggs A."/>
            <person name="Gujja S."/>
            <person name="Hansen M."/>
            <person name="Heiman D."/>
            <person name="Howarth C."/>
            <person name="Larimer J."/>
            <person name="Lui A."/>
            <person name="MacDonald P.J.P."/>
            <person name="McCowen C."/>
            <person name="Montmayeur A."/>
            <person name="Murphy C."/>
            <person name="Neiman D."/>
            <person name="Pearson M."/>
            <person name="Priest M."/>
            <person name="Roberts A."/>
            <person name="Saif S."/>
            <person name="Shea T."/>
            <person name="Sisk P."/>
            <person name="Stolte C."/>
            <person name="Sykes S."/>
            <person name="Wortman J."/>
            <person name="Nusbaum C."/>
            <person name="Birren B."/>
        </authorList>
    </citation>
    <scope>NUCLEOTIDE SEQUENCE [LARGE SCALE GENOMIC DNA]</scope>
    <source>
        <strain evidence="8 9">F0424</strain>
    </source>
</reference>
<keyword evidence="5" id="KW-0067">ATP-binding</keyword>
<keyword evidence="3" id="KW-0813">Transport</keyword>
<dbReference type="PANTHER" id="PTHR42711">
    <property type="entry name" value="ABC TRANSPORTER ATP-BINDING PROTEIN"/>
    <property type="match status" value="1"/>
</dbReference>
<dbReference type="eggNOG" id="COG1131">
    <property type="taxonomic scope" value="Bacteria"/>
</dbReference>
<dbReference type="PROSITE" id="PS50893">
    <property type="entry name" value="ABC_TRANSPORTER_2"/>
    <property type="match status" value="1"/>
</dbReference>
<sequence>MPEEQYMHKDIQDIHSKDGRAPVRDFGQFPGQAVLELDNVSRSFNKGAVQAVRDVSFKLHPGEVLGLIGVNGAGKTTTVKMCSTLLDPTSGQIHVAGIDTRTSPREARSHIGLMLGGSGGFYPRSTLKDNLLFFADLAGVSSRERQAEVRRTLELVSLGDMENRKAYELSRGQRQRLHIARALLGSPELLMLDEPTTGLDPDIALKIRGLIRSVADSGVGILLTSHSMEEAEELADRFVVIDRGAVRVSGSLDDVARYADISRTTTFTFTPSGSFGLDDISRLVDNDGFIMHRAVGSQWRVTVMWHSAAAGRVAQRCGAIASCTSADDLLTRPANLEDAFLAIAEMGQSPAVSAASSGERG</sequence>
<accession>J0DE59</accession>
<evidence type="ECO:0000313" key="9">
    <source>
        <dbReference type="Proteomes" id="UP000006415"/>
    </source>
</evidence>